<evidence type="ECO:0000256" key="1">
    <source>
        <dbReference type="SAM" id="MobiDB-lite"/>
    </source>
</evidence>
<dbReference type="EMBL" id="CP025781">
    <property type="protein sequence ID" value="QBC44603.1"/>
    <property type="molecule type" value="Genomic_DNA"/>
</dbReference>
<dbReference type="KEGG" id="ifl:C1H71_14435"/>
<evidence type="ECO:0008006" key="4">
    <source>
        <dbReference type="Google" id="ProtNLM"/>
    </source>
</evidence>
<gene>
    <name evidence="2" type="ORF">C1H71_14435</name>
</gene>
<feature type="region of interest" description="Disordered" evidence="1">
    <location>
        <begin position="1"/>
        <end position="48"/>
    </location>
</feature>
<dbReference type="Pfam" id="PF12118">
    <property type="entry name" value="SprA-related"/>
    <property type="match status" value="1"/>
</dbReference>
<dbReference type="RefSeq" id="WP_130107136.1">
    <property type="nucleotide sequence ID" value="NZ_CP025781.1"/>
</dbReference>
<keyword evidence="3" id="KW-1185">Reference proteome</keyword>
<evidence type="ECO:0000313" key="3">
    <source>
        <dbReference type="Proteomes" id="UP000515917"/>
    </source>
</evidence>
<accession>A0A7G3GCA2</accession>
<reference evidence="2 3" key="1">
    <citation type="submission" date="2018-01" db="EMBL/GenBank/DDBJ databases">
        <title>Genome sequence of Iodobacter sp. strain PCH194 isolated from Indian Trans-Himalaya.</title>
        <authorList>
            <person name="Kumar V."/>
            <person name="Thakur V."/>
            <person name="Kumar S."/>
            <person name="Singh D."/>
        </authorList>
    </citation>
    <scope>NUCLEOTIDE SEQUENCE [LARGE SCALE GENOMIC DNA]</scope>
    <source>
        <strain evidence="2 3">PCH194</strain>
    </source>
</reference>
<name>A0A7G3GCA2_9NEIS</name>
<proteinExistence type="predicted"/>
<dbReference type="AlphaFoldDB" id="A0A7G3GCA2"/>
<evidence type="ECO:0000313" key="2">
    <source>
        <dbReference type="EMBL" id="QBC44603.1"/>
    </source>
</evidence>
<organism evidence="2 3">
    <name type="scientific">Iodobacter fluviatilis</name>
    <dbReference type="NCBI Taxonomy" id="537"/>
    <lineage>
        <taxon>Bacteria</taxon>
        <taxon>Pseudomonadati</taxon>
        <taxon>Pseudomonadota</taxon>
        <taxon>Betaproteobacteria</taxon>
        <taxon>Neisseriales</taxon>
        <taxon>Chitinibacteraceae</taxon>
        <taxon>Iodobacter</taxon>
    </lineage>
</organism>
<dbReference type="InterPro" id="IPR021973">
    <property type="entry name" value="SprA-related"/>
</dbReference>
<protein>
    <recommendedName>
        <fullName evidence="4">SprA-related family</fullName>
    </recommendedName>
</protein>
<sequence>MIGLGRVSSSFYHEPLPPKEQALAAKGETADKTKTANVQTKPNREPLSDAELAVIEKLAKQDRMVRQHEQAHLSAAGGLATSGAIYSMETGPDGKQYAVGGEVKIDVGPGRTPEETLSKARIIQAAALAPADPSSADRAIAAKAASMAQAAQIEIAKRSPNAQKLAEHYGQNDYPKSTLAISA</sequence>
<dbReference type="Proteomes" id="UP000515917">
    <property type="component" value="Chromosome"/>
</dbReference>